<dbReference type="Proteomes" id="UP000249590">
    <property type="component" value="Unassembled WGS sequence"/>
</dbReference>
<proteinExistence type="inferred from homology"/>
<evidence type="ECO:0000259" key="4">
    <source>
        <dbReference type="Pfam" id="PF03328"/>
    </source>
</evidence>
<keyword evidence="2" id="KW-0479">Metal-binding</keyword>
<sequence>MRERSLKEMTRGGLAVGHFIVEFATPGIGHLMKNAGCDFVLFDMEHSGFSLETVKSAVRYMEAARLPMIVRSPSKDTHHIARVLDMGAEGIMIPMVNSGAEAAAIVDAVKYAPDGRRGVALGIAHDGYRGGAVLEKLVAANVRTTVFAQIETAEGIENVEDIAATPGVDCLWVGHFDLSASLGIPGEFEHETFKAAIARTTRAARTYGKATGRLVPSVEEAVALHKAGFDMICYSGDVWMFTQALSAAVNAIRSGSGR</sequence>
<dbReference type="InterPro" id="IPR050251">
    <property type="entry name" value="HpcH-HpaI_aldolase"/>
</dbReference>
<dbReference type="GO" id="GO:0005737">
    <property type="term" value="C:cytoplasm"/>
    <property type="evidence" value="ECO:0007669"/>
    <property type="project" value="TreeGrafter"/>
</dbReference>
<dbReference type="GO" id="GO:0016832">
    <property type="term" value="F:aldehyde-lyase activity"/>
    <property type="evidence" value="ECO:0007669"/>
    <property type="project" value="TreeGrafter"/>
</dbReference>
<comment type="caution">
    <text evidence="5">The sequence shown here is derived from an EMBL/GenBank/DDBJ whole genome shotgun (WGS) entry which is preliminary data.</text>
</comment>
<dbReference type="PANTHER" id="PTHR30502:SF0">
    <property type="entry name" value="PHOSPHOENOLPYRUVATE CARBOXYLASE FAMILY PROTEIN"/>
    <property type="match status" value="1"/>
</dbReference>
<dbReference type="RefSeq" id="WP_111347341.1">
    <property type="nucleotide sequence ID" value="NZ_QHHQ01000003.1"/>
</dbReference>
<organism evidence="5 6">
    <name type="scientific">Acuticoccus sediminis</name>
    <dbReference type="NCBI Taxonomy" id="2184697"/>
    <lineage>
        <taxon>Bacteria</taxon>
        <taxon>Pseudomonadati</taxon>
        <taxon>Pseudomonadota</taxon>
        <taxon>Alphaproteobacteria</taxon>
        <taxon>Hyphomicrobiales</taxon>
        <taxon>Amorphaceae</taxon>
        <taxon>Acuticoccus</taxon>
    </lineage>
</organism>
<protein>
    <submittedName>
        <fullName evidence="5">Hpch/hpai aldolase</fullName>
    </submittedName>
</protein>
<dbReference type="SUPFAM" id="SSF51621">
    <property type="entry name" value="Phosphoenolpyruvate/pyruvate domain"/>
    <property type="match status" value="1"/>
</dbReference>
<accession>A0A8B2NUB6</accession>
<dbReference type="EMBL" id="QHHQ01000003">
    <property type="protein sequence ID" value="RAI00885.1"/>
    <property type="molecule type" value="Genomic_DNA"/>
</dbReference>
<dbReference type="OrthoDB" id="9802624at2"/>
<dbReference type="Pfam" id="PF03328">
    <property type="entry name" value="HpcH_HpaI"/>
    <property type="match status" value="1"/>
</dbReference>
<dbReference type="Gene3D" id="3.20.20.60">
    <property type="entry name" value="Phosphoenolpyruvate-binding domains"/>
    <property type="match status" value="1"/>
</dbReference>
<name>A0A8B2NUB6_9HYPH</name>
<evidence type="ECO:0000256" key="2">
    <source>
        <dbReference type="ARBA" id="ARBA00022723"/>
    </source>
</evidence>
<comment type="similarity">
    <text evidence="1">Belongs to the HpcH/HpaI aldolase family.</text>
</comment>
<reference evidence="5 6" key="1">
    <citation type="submission" date="2018-05" db="EMBL/GenBank/DDBJ databases">
        <title>Acuticoccus sediminis sp. nov., isolated from deep-sea sediment of Indian Ocean.</title>
        <authorList>
            <person name="Liu X."/>
            <person name="Lai Q."/>
            <person name="Du Y."/>
            <person name="Sun F."/>
            <person name="Zhang X."/>
            <person name="Wang S."/>
            <person name="Shao Z."/>
        </authorList>
    </citation>
    <scope>NUCLEOTIDE SEQUENCE [LARGE SCALE GENOMIC DNA]</scope>
    <source>
        <strain evidence="5 6">PTG4-2</strain>
    </source>
</reference>
<evidence type="ECO:0000256" key="3">
    <source>
        <dbReference type="ARBA" id="ARBA00023239"/>
    </source>
</evidence>
<dbReference type="InterPro" id="IPR005000">
    <property type="entry name" value="Aldolase/citrate-lyase_domain"/>
</dbReference>
<evidence type="ECO:0000313" key="6">
    <source>
        <dbReference type="Proteomes" id="UP000249590"/>
    </source>
</evidence>
<dbReference type="AlphaFoldDB" id="A0A8B2NUB6"/>
<feature type="domain" description="HpcH/HpaI aldolase/citrate lyase" evidence="4">
    <location>
        <begin position="33"/>
        <end position="233"/>
    </location>
</feature>
<dbReference type="GO" id="GO:0046872">
    <property type="term" value="F:metal ion binding"/>
    <property type="evidence" value="ECO:0007669"/>
    <property type="project" value="UniProtKB-KW"/>
</dbReference>
<evidence type="ECO:0000313" key="5">
    <source>
        <dbReference type="EMBL" id="RAI00885.1"/>
    </source>
</evidence>
<evidence type="ECO:0000256" key="1">
    <source>
        <dbReference type="ARBA" id="ARBA00005568"/>
    </source>
</evidence>
<dbReference type="InterPro" id="IPR040442">
    <property type="entry name" value="Pyrv_kinase-like_dom_sf"/>
</dbReference>
<keyword evidence="6" id="KW-1185">Reference proteome</keyword>
<dbReference type="PANTHER" id="PTHR30502">
    <property type="entry name" value="2-KETO-3-DEOXY-L-RHAMNONATE ALDOLASE"/>
    <property type="match status" value="1"/>
</dbReference>
<keyword evidence="3" id="KW-0456">Lyase</keyword>
<dbReference type="InterPro" id="IPR015813">
    <property type="entry name" value="Pyrv/PenolPyrv_kinase-like_dom"/>
</dbReference>
<gene>
    <name evidence="5" type="ORF">DLJ53_16780</name>
</gene>